<protein>
    <submittedName>
        <fullName evidence="1">Uncharacterized protein</fullName>
    </submittedName>
</protein>
<dbReference type="AlphaFoldDB" id="A0A1B9FSV3"/>
<reference evidence="2" key="2">
    <citation type="submission" date="2013-07" db="EMBL/GenBank/DDBJ databases">
        <authorList>
            <consortium name="The Broad Institute Genome Sequencing Platform"/>
            <person name="Cuomo C."/>
            <person name="Litvintseva A."/>
            <person name="Chen Y."/>
            <person name="Heitman J."/>
            <person name="Sun S."/>
            <person name="Springer D."/>
            <person name="Dromer F."/>
            <person name="Young S.K."/>
            <person name="Zeng Q."/>
            <person name="Gargeya S."/>
            <person name="Fitzgerald M."/>
            <person name="Abouelleil A."/>
            <person name="Alvarado L."/>
            <person name="Berlin A.M."/>
            <person name="Chapman S.B."/>
            <person name="Dewar J."/>
            <person name="Goldberg J."/>
            <person name="Griggs A."/>
            <person name="Gujja S."/>
            <person name="Hansen M."/>
            <person name="Howarth C."/>
            <person name="Imamovic A."/>
            <person name="Larimer J."/>
            <person name="McCowan C."/>
            <person name="Murphy C."/>
            <person name="Pearson M."/>
            <person name="Priest M."/>
            <person name="Roberts A."/>
            <person name="Saif S."/>
            <person name="Shea T."/>
            <person name="Sykes S."/>
            <person name="Wortman J."/>
            <person name="Nusbaum C."/>
            <person name="Birren B."/>
        </authorList>
    </citation>
    <scope>NUCLEOTIDE SEQUENCE</scope>
    <source>
        <strain evidence="2">CBS 10118</strain>
    </source>
</reference>
<dbReference type="VEuPathDB" id="FungiDB:I302_08609"/>
<dbReference type="KEGG" id="kbi:30213008"/>
<evidence type="ECO:0000313" key="2">
    <source>
        <dbReference type="EMBL" id="WVW83304.1"/>
    </source>
</evidence>
<reference evidence="1" key="1">
    <citation type="submission" date="2013-07" db="EMBL/GenBank/DDBJ databases">
        <title>The Genome Sequence of Cryptococcus bestiolae CBS10118.</title>
        <authorList>
            <consortium name="The Broad Institute Genome Sequencing Platform"/>
            <person name="Cuomo C."/>
            <person name="Litvintseva A."/>
            <person name="Chen Y."/>
            <person name="Heitman J."/>
            <person name="Sun S."/>
            <person name="Springer D."/>
            <person name="Dromer F."/>
            <person name="Young S.K."/>
            <person name="Zeng Q."/>
            <person name="Gargeya S."/>
            <person name="Fitzgerald M."/>
            <person name="Abouelleil A."/>
            <person name="Alvarado L."/>
            <person name="Berlin A.M."/>
            <person name="Chapman S.B."/>
            <person name="Dewar J."/>
            <person name="Goldberg J."/>
            <person name="Griggs A."/>
            <person name="Gujja S."/>
            <person name="Hansen M."/>
            <person name="Howarth C."/>
            <person name="Imamovic A."/>
            <person name="Larimer J."/>
            <person name="McCowan C."/>
            <person name="Murphy C."/>
            <person name="Pearson M."/>
            <person name="Priest M."/>
            <person name="Roberts A."/>
            <person name="Saif S."/>
            <person name="Shea T."/>
            <person name="Sykes S."/>
            <person name="Wortman J."/>
            <person name="Nusbaum C."/>
            <person name="Birren B."/>
        </authorList>
    </citation>
    <scope>NUCLEOTIDE SEQUENCE [LARGE SCALE GENOMIC DNA]</scope>
    <source>
        <strain evidence="1">CBS 10118</strain>
    </source>
</reference>
<reference evidence="1" key="3">
    <citation type="submission" date="2014-01" db="EMBL/GenBank/DDBJ databases">
        <title>Evolution of pathogenesis and genome organization in the Tremellales.</title>
        <authorList>
            <person name="Cuomo C."/>
            <person name="Litvintseva A."/>
            <person name="Heitman J."/>
            <person name="Chen Y."/>
            <person name="Sun S."/>
            <person name="Springer D."/>
            <person name="Dromer F."/>
            <person name="Young S."/>
            <person name="Zeng Q."/>
            <person name="Chapman S."/>
            <person name="Gujja S."/>
            <person name="Saif S."/>
            <person name="Birren B."/>
        </authorList>
    </citation>
    <scope>NUCLEOTIDE SEQUENCE</scope>
    <source>
        <strain evidence="1">CBS 10118</strain>
    </source>
</reference>
<dbReference type="RefSeq" id="XP_019042900.1">
    <property type="nucleotide sequence ID" value="XM_019195187.1"/>
</dbReference>
<keyword evidence="3" id="KW-1185">Reference proteome</keyword>
<dbReference type="Proteomes" id="UP000092730">
    <property type="component" value="Chromosome 3"/>
</dbReference>
<dbReference type="EMBL" id="CP144543">
    <property type="protein sequence ID" value="WVW83304.1"/>
    <property type="molecule type" value="Genomic_DNA"/>
</dbReference>
<dbReference type="GeneID" id="30213008"/>
<gene>
    <name evidence="1" type="ORF">I302_08609</name>
    <name evidence="2" type="ORF">I302_105323</name>
</gene>
<name>A0A1B9FSV3_9TREE</name>
<evidence type="ECO:0000313" key="1">
    <source>
        <dbReference type="EMBL" id="OCF21830.1"/>
    </source>
</evidence>
<evidence type="ECO:0000313" key="3">
    <source>
        <dbReference type="Proteomes" id="UP000092730"/>
    </source>
</evidence>
<reference evidence="2" key="4">
    <citation type="submission" date="2024-02" db="EMBL/GenBank/DDBJ databases">
        <title>Comparative genomics of Cryptococcus and Kwoniella reveals pathogenesis evolution and contrasting modes of karyotype evolution via chromosome fusion or intercentromeric recombination.</title>
        <authorList>
            <person name="Coelho M.A."/>
            <person name="David-Palma M."/>
            <person name="Shea T."/>
            <person name="Bowers K."/>
            <person name="McGinley-Smith S."/>
            <person name="Mohammad A.W."/>
            <person name="Gnirke A."/>
            <person name="Yurkov A.M."/>
            <person name="Nowrousian M."/>
            <person name="Sun S."/>
            <person name="Cuomo C.A."/>
            <person name="Heitman J."/>
        </authorList>
    </citation>
    <scope>NUCLEOTIDE SEQUENCE</scope>
    <source>
        <strain evidence="2">CBS 10118</strain>
    </source>
</reference>
<sequence>MGNRNSVRRDVLDQLAGDLGVFIIERDSYTMTCTIWGYTDQSLKKAAGTIDRLGGQFSTSLSKDQCIFIVERARPFGERDAKRVIKALKGTCEGEHELRPLDWPLSEPVPTTVTIQTYNFR</sequence>
<organism evidence="1">
    <name type="scientific">Kwoniella bestiolae CBS 10118</name>
    <dbReference type="NCBI Taxonomy" id="1296100"/>
    <lineage>
        <taxon>Eukaryota</taxon>
        <taxon>Fungi</taxon>
        <taxon>Dikarya</taxon>
        <taxon>Basidiomycota</taxon>
        <taxon>Agaricomycotina</taxon>
        <taxon>Tremellomycetes</taxon>
        <taxon>Tremellales</taxon>
        <taxon>Cryptococcaceae</taxon>
        <taxon>Kwoniella</taxon>
    </lineage>
</organism>
<proteinExistence type="predicted"/>
<accession>A0A1B9FSV3</accession>
<dbReference type="EMBL" id="KI894026">
    <property type="protein sequence ID" value="OCF21830.1"/>
    <property type="molecule type" value="Genomic_DNA"/>
</dbReference>